<evidence type="ECO:0000313" key="1">
    <source>
        <dbReference type="EMBL" id="KAF2900738.1"/>
    </source>
</evidence>
<gene>
    <name evidence="1" type="ORF">ILUMI_05440</name>
</gene>
<sequence length="202" mass="22822">MCYDKLRLCGVHFEDSMFSSMQKNRLKLTAIPTTIEENDCNKNKINQSSMCSSTTVFKEIHGTKNEISESSMCSNSNILNESDSFANILESEPNSSNFIVPFLYLHQKANGSLIVEVLKVLQEKGLISDSLPQGFTRYANDGANCIELDSVLTTINPDVVKTFHILTEPPVDYRQWENVTEQNAFVYVCGYLGRKCFELHNL</sequence>
<proteinExistence type="predicted"/>
<dbReference type="OrthoDB" id="7683421at2759"/>
<reference evidence="1" key="1">
    <citation type="submission" date="2019-08" db="EMBL/GenBank/DDBJ databases">
        <title>The genome of the North American firefly Photinus pyralis.</title>
        <authorList>
            <consortium name="Photinus pyralis genome working group"/>
            <person name="Fallon T.R."/>
            <person name="Sander Lower S.E."/>
            <person name="Weng J.-K."/>
        </authorList>
    </citation>
    <scope>NUCLEOTIDE SEQUENCE</scope>
    <source>
        <strain evidence="1">TRF0915ILg1</strain>
        <tissue evidence="1">Whole body</tissue>
    </source>
</reference>
<comment type="caution">
    <text evidence="1">The sequence shown here is derived from an EMBL/GenBank/DDBJ whole genome shotgun (WGS) entry which is preliminary data.</text>
</comment>
<name>A0A8K0DCI9_IGNLU</name>
<dbReference type="EMBL" id="VTPC01002016">
    <property type="protein sequence ID" value="KAF2900738.1"/>
    <property type="molecule type" value="Genomic_DNA"/>
</dbReference>
<dbReference type="Proteomes" id="UP000801492">
    <property type="component" value="Unassembled WGS sequence"/>
</dbReference>
<evidence type="ECO:0008006" key="3">
    <source>
        <dbReference type="Google" id="ProtNLM"/>
    </source>
</evidence>
<dbReference type="AlphaFoldDB" id="A0A8K0DCI9"/>
<keyword evidence="2" id="KW-1185">Reference proteome</keyword>
<organism evidence="1 2">
    <name type="scientific">Ignelater luminosus</name>
    <name type="common">Cucubano</name>
    <name type="synonym">Pyrophorus luminosus</name>
    <dbReference type="NCBI Taxonomy" id="2038154"/>
    <lineage>
        <taxon>Eukaryota</taxon>
        <taxon>Metazoa</taxon>
        <taxon>Ecdysozoa</taxon>
        <taxon>Arthropoda</taxon>
        <taxon>Hexapoda</taxon>
        <taxon>Insecta</taxon>
        <taxon>Pterygota</taxon>
        <taxon>Neoptera</taxon>
        <taxon>Endopterygota</taxon>
        <taxon>Coleoptera</taxon>
        <taxon>Polyphaga</taxon>
        <taxon>Elateriformia</taxon>
        <taxon>Elateroidea</taxon>
        <taxon>Elateridae</taxon>
        <taxon>Agrypninae</taxon>
        <taxon>Pyrophorini</taxon>
        <taxon>Ignelater</taxon>
    </lineage>
</organism>
<evidence type="ECO:0000313" key="2">
    <source>
        <dbReference type="Proteomes" id="UP000801492"/>
    </source>
</evidence>
<accession>A0A8K0DCI9</accession>
<protein>
    <recommendedName>
        <fullName evidence="3">THAP-type domain-containing protein</fullName>
    </recommendedName>
</protein>